<name>A0A0V0IV23_SOLCH</name>
<dbReference type="AlphaFoldDB" id="A0A0V0IV23"/>
<sequence>MKKTIKVVKQYEECSGQLVNNSKGSFYVHEKMPLSICNTIKRRTGMRKGTFPFTYLGCPVYYGRKKSIYFEKLVRKIMKRVMQWQNRFLSFGARYILVAHVLQSIPVYLLSVMNTPKGVINQIHKKFATFFWGTTADNRKRHWWLGKVCVHLKQKVELILDLCMIHLKPYLENYGGITEYLLLCGVPIYETNIAKSYTQ</sequence>
<dbReference type="PANTHER" id="PTHR33116:SF67">
    <property type="entry name" value="REVERSE TRANSCRIPTASE"/>
    <property type="match status" value="1"/>
</dbReference>
<organism evidence="2">
    <name type="scientific">Solanum chacoense</name>
    <name type="common">Chaco potato</name>
    <dbReference type="NCBI Taxonomy" id="4108"/>
    <lineage>
        <taxon>Eukaryota</taxon>
        <taxon>Viridiplantae</taxon>
        <taxon>Streptophyta</taxon>
        <taxon>Embryophyta</taxon>
        <taxon>Tracheophyta</taxon>
        <taxon>Spermatophyta</taxon>
        <taxon>Magnoliopsida</taxon>
        <taxon>eudicotyledons</taxon>
        <taxon>Gunneridae</taxon>
        <taxon>Pentapetalae</taxon>
        <taxon>asterids</taxon>
        <taxon>lamiids</taxon>
        <taxon>Solanales</taxon>
        <taxon>Solanaceae</taxon>
        <taxon>Solanoideae</taxon>
        <taxon>Solaneae</taxon>
        <taxon>Solanum</taxon>
    </lineage>
</organism>
<protein>
    <submittedName>
        <fullName evidence="2">Putative ovule protein</fullName>
    </submittedName>
</protein>
<reference evidence="2" key="1">
    <citation type="submission" date="2015-12" db="EMBL/GenBank/DDBJ databases">
        <title>Gene expression during late stages of embryo sac development: a critical building block for successful pollen-pistil interactions.</title>
        <authorList>
            <person name="Liu Y."/>
            <person name="Joly V."/>
            <person name="Sabar M."/>
            <person name="Matton D.P."/>
        </authorList>
    </citation>
    <scope>NUCLEOTIDE SEQUENCE</scope>
</reference>
<dbReference type="PANTHER" id="PTHR33116">
    <property type="entry name" value="REVERSE TRANSCRIPTASE ZINC-BINDING DOMAIN-CONTAINING PROTEIN-RELATED-RELATED"/>
    <property type="match status" value="1"/>
</dbReference>
<evidence type="ECO:0000256" key="1">
    <source>
        <dbReference type="SAM" id="Phobius"/>
    </source>
</evidence>
<proteinExistence type="predicted"/>
<keyword evidence="1" id="KW-1133">Transmembrane helix</keyword>
<keyword evidence="1" id="KW-0472">Membrane</keyword>
<keyword evidence="1" id="KW-0812">Transmembrane</keyword>
<evidence type="ECO:0000313" key="2">
    <source>
        <dbReference type="EMBL" id="JAP36398.1"/>
    </source>
</evidence>
<accession>A0A0V0IV23</accession>
<dbReference type="EMBL" id="GEDG01001991">
    <property type="protein sequence ID" value="JAP36398.1"/>
    <property type="molecule type" value="Transcribed_RNA"/>
</dbReference>
<feature type="transmembrane region" description="Helical" evidence="1">
    <location>
        <begin position="88"/>
        <end position="110"/>
    </location>
</feature>